<accession>A0A0M0K2R6</accession>
<feature type="region of interest" description="Disordered" evidence="1">
    <location>
        <begin position="352"/>
        <end position="424"/>
    </location>
</feature>
<dbReference type="Gene3D" id="3.40.50.300">
    <property type="entry name" value="P-loop containing nucleotide triphosphate hydrolases"/>
    <property type="match status" value="1"/>
</dbReference>
<keyword evidence="4" id="KW-1185">Reference proteome</keyword>
<dbReference type="OrthoDB" id="391988at2759"/>
<feature type="compositionally biased region" description="Basic and acidic residues" evidence="1">
    <location>
        <begin position="392"/>
        <end position="403"/>
    </location>
</feature>
<evidence type="ECO:0000259" key="2">
    <source>
        <dbReference type="Pfam" id="PF01926"/>
    </source>
</evidence>
<sequence length="424" mass="46142">MLRILSFKLVRRRAFGRRLCWSAAEIEDAAMRAPRSLSAAEIEDAAMRAPRRRGERVDSVDSVTLADRVFHLERMSKADIDPKILAEVRALRLGRIRHGADQKRADQRRITIAQQHMGNTVLLGKTSVGMHHEWDRLNRESLPEVVLLGHSNCGKSALLNALAGTHARHGPAHVSPRAGWTADLGFYRMRTKVPITALGPSAPARPYAASGEGEGESAGAVVGAGEGAPLSSYAEDARHDARPLSSYAEDARHDARQRERMRGALGMILVDTPGYGFAVLPVLTKADLLLPEDLAASHAVVSAQLAEAAPAGTGVRAPPPMLSAHFLTGVANLWRVLLRTLAEIERAEFGAQEGRRRREGLEGAHSVEDEDESDVGKWGRRGEHSVDEDESDVGKWGRRGEHSVDEDESDVARPPHGAAEMHAR</sequence>
<feature type="region of interest" description="Disordered" evidence="1">
    <location>
        <begin position="235"/>
        <end position="254"/>
    </location>
</feature>
<gene>
    <name evidence="3" type="ORF">Ctob_011701</name>
</gene>
<dbReference type="Pfam" id="PF01926">
    <property type="entry name" value="MMR_HSR1"/>
    <property type="match status" value="1"/>
</dbReference>
<dbReference type="Proteomes" id="UP000037460">
    <property type="component" value="Unassembled WGS sequence"/>
</dbReference>
<organism evidence="3 4">
    <name type="scientific">Chrysochromulina tobinii</name>
    <dbReference type="NCBI Taxonomy" id="1460289"/>
    <lineage>
        <taxon>Eukaryota</taxon>
        <taxon>Haptista</taxon>
        <taxon>Haptophyta</taxon>
        <taxon>Prymnesiophyceae</taxon>
        <taxon>Prymnesiales</taxon>
        <taxon>Chrysochromulinaceae</taxon>
        <taxon>Chrysochromulina</taxon>
    </lineage>
</organism>
<dbReference type="GO" id="GO:0005525">
    <property type="term" value="F:GTP binding"/>
    <property type="evidence" value="ECO:0007669"/>
    <property type="project" value="InterPro"/>
</dbReference>
<dbReference type="InterPro" id="IPR027417">
    <property type="entry name" value="P-loop_NTPase"/>
</dbReference>
<reference evidence="4" key="1">
    <citation type="journal article" date="2015" name="PLoS Genet.">
        <title>Genome Sequence and Transcriptome Analyses of Chrysochromulina tobin: Metabolic Tools for Enhanced Algal Fitness in the Prominent Order Prymnesiales (Haptophyceae).</title>
        <authorList>
            <person name="Hovde B.T."/>
            <person name="Deodato C.R."/>
            <person name="Hunsperger H.M."/>
            <person name="Ryken S.A."/>
            <person name="Yost W."/>
            <person name="Jha R.K."/>
            <person name="Patterson J."/>
            <person name="Monnat R.J. Jr."/>
            <person name="Barlow S.B."/>
            <person name="Starkenburg S.R."/>
            <person name="Cattolico R.A."/>
        </authorList>
    </citation>
    <scope>NUCLEOTIDE SEQUENCE</scope>
    <source>
        <strain evidence="4">CCMP291</strain>
    </source>
</reference>
<dbReference type="SUPFAM" id="SSF52540">
    <property type="entry name" value="P-loop containing nucleoside triphosphate hydrolases"/>
    <property type="match status" value="1"/>
</dbReference>
<proteinExistence type="predicted"/>
<feature type="domain" description="G" evidence="2">
    <location>
        <begin position="144"/>
        <end position="274"/>
    </location>
</feature>
<dbReference type="InterPro" id="IPR006073">
    <property type="entry name" value="GTP-bd"/>
</dbReference>
<feature type="compositionally biased region" description="Basic and acidic residues" evidence="1">
    <location>
        <begin position="352"/>
        <end position="367"/>
    </location>
</feature>
<dbReference type="AlphaFoldDB" id="A0A0M0K2R6"/>
<feature type="compositionally biased region" description="Basic and acidic residues" evidence="1">
    <location>
        <begin position="374"/>
        <end position="385"/>
    </location>
</feature>
<dbReference type="PANTHER" id="PTHR11649">
    <property type="entry name" value="MSS1/TRME-RELATED GTP-BINDING PROTEIN"/>
    <property type="match status" value="1"/>
</dbReference>
<evidence type="ECO:0000313" key="4">
    <source>
        <dbReference type="Proteomes" id="UP000037460"/>
    </source>
</evidence>
<comment type="caution">
    <text evidence="3">The sequence shown here is derived from an EMBL/GenBank/DDBJ whole genome shotgun (WGS) entry which is preliminary data.</text>
</comment>
<evidence type="ECO:0000313" key="3">
    <source>
        <dbReference type="EMBL" id="KOO32887.1"/>
    </source>
</evidence>
<name>A0A0M0K2R6_9EUKA</name>
<protein>
    <submittedName>
        <fullName evidence="3">GTP binding protein</fullName>
    </submittedName>
</protein>
<dbReference type="PANTHER" id="PTHR11649:SF13">
    <property type="entry name" value="ENGB-TYPE G DOMAIN-CONTAINING PROTEIN"/>
    <property type="match status" value="1"/>
</dbReference>
<dbReference type="EMBL" id="JWZX01001658">
    <property type="protein sequence ID" value="KOO32887.1"/>
    <property type="molecule type" value="Genomic_DNA"/>
</dbReference>
<evidence type="ECO:0000256" key="1">
    <source>
        <dbReference type="SAM" id="MobiDB-lite"/>
    </source>
</evidence>